<name>A0ABP8GLH4_9SPHI</name>
<keyword evidence="2" id="KW-1185">Reference proteome</keyword>
<comment type="caution">
    <text evidence="1">The sequence shown here is derived from an EMBL/GenBank/DDBJ whole genome shotgun (WGS) entry which is preliminary data.</text>
</comment>
<dbReference type="InterPro" id="IPR011006">
    <property type="entry name" value="CheY-like_superfamily"/>
</dbReference>
<dbReference type="SUPFAM" id="SSF52172">
    <property type="entry name" value="CheY-like"/>
    <property type="match status" value="1"/>
</dbReference>
<dbReference type="EMBL" id="BAABFT010000007">
    <property type="protein sequence ID" value="GAA4326428.1"/>
    <property type="molecule type" value="Genomic_DNA"/>
</dbReference>
<protein>
    <recommendedName>
        <fullName evidence="3">Response regulatory domain-containing protein</fullName>
    </recommendedName>
</protein>
<evidence type="ECO:0008006" key="3">
    <source>
        <dbReference type="Google" id="ProtNLM"/>
    </source>
</evidence>
<accession>A0ABP8GLH4</accession>
<evidence type="ECO:0000313" key="1">
    <source>
        <dbReference type="EMBL" id="GAA4326428.1"/>
    </source>
</evidence>
<evidence type="ECO:0000313" key="2">
    <source>
        <dbReference type="Proteomes" id="UP001500582"/>
    </source>
</evidence>
<proteinExistence type="predicted"/>
<sequence length="63" mass="6901">MRLFVVCSRITLPYPVVMMSATMGLNETAGADAVLPKAFDLAELLAIVSGYTRIDAHFFLQHS</sequence>
<gene>
    <name evidence="1" type="ORF">GCM10023149_29230</name>
</gene>
<organism evidence="1 2">
    <name type="scientific">Mucilaginibacter gynuensis</name>
    <dbReference type="NCBI Taxonomy" id="1302236"/>
    <lineage>
        <taxon>Bacteria</taxon>
        <taxon>Pseudomonadati</taxon>
        <taxon>Bacteroidota</taxon>
        <taxon>Sphingobacteriia</taxon>
        <taxon>Sphingobacteriales</taxon>
        <taxon>Sphingobacteriaceae</taxon>
        <taxon>Mucilaginibacter</taxon>
    </lineage>
</organism>
<reference evidence="2" key="1">
    <citation type="journal article" date="2019" name="Int. J. Syst. Evol. Microbiol.">
        <title>The Global Catalogue of Microorganisms (GCM) 10K type strain sequencing project: providing services to taxonomists for standard genome sequencing and annotation.</title>
        <authorList>
            <consortium name="The Broad Institute Genomics Platform"/>
            <consortium name="The Broad Institute Genome Sequencing Center for Infectious Disease"/>
            <person name="Wu L."/>
            <person name="Ma J."/>
        </authorList>
    </citation>
    <scope>NUCLEOTIDE SEQUENCE [LARGE SCALE GENOMIC DNA]</scope>
    <source>
        <strain evidence="2">JCM 17705</strain>
    </source>
</reference>
<dbReference type="Proteomes" id="UP001500582">
    <property type="component" value="Unassembled WGS sequence"/>
</dbReference>